<dbReference type="GO" id="GO:0080019">
    <property type="term" value="F:alcohol-forming very long-chain fatty acyl-CoA reductase activity"/>
    <property type="evidence" value="ECO:0007669"/>
    <property type="project" value="InterPro"/>
</dbReference>
<accession>A0AAN5HXQ9</accession>
<keyword evidence="4" id="KW-0521">NADP</keyword>
<dbReference type="FunFam" id="3.40.50.720:FF:000751">
    <property type="entry name" value="Fatty acyl-CoA reductase"/>
    <property type="match status" value="1"/>
</dbReference>
<dbReference type="CDD" id="cd05236">
    <property type="entry name" value="FAR-N_SDR_e"/>
    <property type="match status" value="1"/>
</dbReference>
<comment type="caution">
    <text evidence="7">The sequence shown here is derived from an EMBL/GenBank/DDBJ whole genome shotgun (WGS) entry which is preliminary data.</text>
</comment>
<feature type="non-terminal residue" evidence="7">
    <location>
        <position position="1"/>
    </location>
</feature>
<evidence type="ECO:0000259" key="6">
    <source>
        <dbReference type="Pfam" id="PF07993"/>
    </source>
</evidence>
<keyword evidence="2 4" id="KW-0444">Lipid biosynthesis</keyword>
<feature type="domain" description="Fatty acyl-CoA reductase C-terminal" evidence="5">
    <location>
        <begin position="375"/>
        <end position="458"/>
    </location>
</feature>
<reference evidence="8" key="1">
    <citation type="submission" date="2022-10" db="EMBL/GenBank/DDBJ databases">
        <title>Genome assembly of Pristionchus species.</title>
        <authorList>
            <person name="Yoshida K."/>
            <person name="Sommer R.J."/>
        </authorList>
    </citation>
    <scope>NUCLEOTIDE SEQUENCE [LARGE SCALE GENOMIC DNA]</scope>
    <source>
        <strain evidence="8">RS5460</strain>
    </source>
</reference>
<protein>
    <recommendedName>
        <fullName evidence="4">Fatty acyl-CoA reductase</fullName>
        <ecNumber evidence="4">1.2.1.84</ecNumber>
    </recommendedName>
</protein>
<feature type="transmembrane region" description="Helical" evidence="4">
    <location>
        <begin position="503"/>
        <end position="527"/>
    </location>
</feature>
<evidence type="ECO:0000256" key="1">
    <source>
        <dbReference type="ARBA" id="ARBA00005928"/>
    </source>
</evidence>
<dbReference type="CDD" id="cd09071">
    <property type="entry name" value="FAR_C"/>
    <property type="match status" value="1"/>
</dbReference>
<dbReference type="AlphaFoldDB" id="A0AAN5HXQ9"/>
<dbReference type="GO" id="GO:0102965">
    <property type="term" value="F:alcohol-forming long-chain fatty acyl-CoA reductase activity"/>
    <property type="evidence" value="ECO:0007669"/>
    <property type="project" value="UniProtKB-EC"/>
</dbReference>
<dbReference type="Pfam" id="PF03015">
    <property type="entry name" value="Sterile"/>
    <property type="match status" value="1"/>
</dbReference>
<dbReference type="InterPro" id="IPR026055">
    <property type="entry name" value="FAR"/>
</dbReference>
<name>A0AAN5HXQ9_9BILA</name>
<comment type="function">
    <text evidence="4">Catalyzes the reduction of fatty acyl-CoA to fatty alcohols.</text>
</comment>
<keyword evidence="4" id="KW-1133">Transmembrane helix</keyword>
<sequence length="552" mass="62212">SITMVDRMPDVNSLFAGRTVFLTGGSGFVGKVLIEKFLTAVPDVKRLYVLVRSAKGKTADERWADINSGVMFNRVRIECPEALEKVVPVEGDITLDDMGLNEEDLSRVLAETSVVLHCAATVRFNDTLRNAIELNIKGVARMIAMCKRMPKLESFVHCSTAYVNVDKEGDVEEKQYKVVCDPYKLIEGQSWMTDEMLEGITEAMAPKYFNTYCFTKHVAEELVRRECSDLPTLIFRPSIIAGIWKDGIPGWSDAFQGATACALGFGTGTVPRMPSNPDFPLDVVPVDVVSNMMIVCAAYRLHLTAQKDRSMPVLHCNTSHLNVLTVGMFRDICGTLLNKYPLEKILFGPTSGSRGSTLFEDNLHLFKEKVIGPSLDRLGTAMGKKPFWARTFAKLREVYGVFMPFISKRWIWKSDNMIELIDRMQPDDVEKFDFDVRKIDWIDYISDVLFGMKAFLTKNDIMSDKKLEIARWNVKMFSGIELALLVLLGWALSVIITGSASSFSLALTLGFSMYFYLNCMMFNYVAVPTIENYRKRLNAAIQMDKLNNNQKA</sequence>
<dbReference type="Gene3D" id="3.40.50.720">
    <property type="entry name" value="NAD(P)-binding Rossmann-like Domain"/>
    <property type="match status" value="1"/>
</dbReference>
<dbReference type="InterPro" id="IPR033640">
    <property type="entry name" value="FAR_C"/>
</dbReference>
<dbReference type="PANTHER" id="PTHR11011:SF45">
    <property type="entry name" value="FATTY ACYL-COA REDUCTASE CG8306-RELATED"/>
    <property type="match status" value="1"/>
</dbReference>
<feature type="domain" description="Thioester reductase (TE)" evidence="6">
    <location>
        <begin position="22"/>
        <end position="293"/>
    </location>
</feature>
<gene>
    <name evidence="7" type="ORF">PMAYCL1PPCAC_15222</name>
</gene>
<dbReference type="SUPFAM" id="SSF51735">
    <property type="entry name" value="NAD(P)-binding Rossmann-fold domains"/>
    <property type="match status" value="1"/>
</dbReference>
<comment type="similarity">
    <text evidence="1 4">Belongs to the fatty acyl-CoA reductase family.</text>
</comment>
<evidence type="ECO:0000256" key="3">
    <source>
        <dbReference type="ARBA" id="ARBA00023098"/>
    </source>
</evidence>
<proteinExistence type="inferred from homology"/>
<keyword evidence="3 4" id="KW-0443">Lipid metabolism</keyword>
<keyword evidence="8" id="KW-1185">Reference proteome</keyword>
<organism evidence="7 8">
    <name type="scientific">Pristionchus mayeri</name>
    <dbReference type="NCBI Taxonomy" id="1317129"/>
    <lineage>
        <taxon>Eukaryota</taxon>
        <taxon>Metazoa</taxon>
        <taxon>Ecdysozoa</taxon>
        <taxon>Nematoda</taxon>
        <taxon>Chromadorea</taxon>
        <taxon>Rhabditida</taxon>
        <taxon>Rhabditina</taxon>
        <taxon>Diplogasteromorpha</taxon>
        <taxon>Diplogasteroidea</taxon>
        <taxon>Neodiplogasteridae</taxon>
        <taxon>Pristionchus</taxon>
    </lineage>
</organism>
<evidence type="ECO:0000256" key="2">
    <source>
        <dbReference type="ARBA" id="ARBA00022516"/>
    </source>
</evidence>
<dbReference type="EMBL" id="BTRK01000004">
    <property type="protein sequence ID" value="GMR45027.1"/>
    <property type="molecule type" value="Genomic_DNA"/>
</dbReference>
<evidence type="ECO:0000256" key="4">
    <source>
        <dbReference type="RuleBase" id="RU363097"/>
    </source>
</evidence>
<comment type="catalytic activity">
    <reaction evidence="4">
        <text>a long-chain fatty acyl-CoA + 2 NADPH + 2 H(+) = a long-chain primary fatty alcohol + 2 NADP(+) + CoA</text>
        <dbReference type="Rhea" id="RHEA:52716"/>
        <dbReference type="ChEBI" id="CHEBI:15378"/>
        <dbReference type="ChEBI" id="CHEBI:57287"/>
        <dbReference type="ChEBI" id="CHEBI:57783"/>
        <dbReference type="ChEBI" id="CHEBI:58349"/>
        <dbReference type="ChEBI" id="CHEBI:77396"/>
        <dbReference type="ChEBI" id="CHEBI:83139"/>
        <dbReference type="EC" id="1.2.1.84"/>
    </reaction>
</comment>
<dbReference type="Pfam" id="PF07993">
    <property type="entry name" value="NAD_binding_4"/>
    <property type="match status" value="1"/>
</dbReference>
<dbReference type="Proteomes" id="UP001328107">
    <property type="component" value="Unassembled WGS sequence"/>
</dbReference>
<dbReference type="GO" id="GO:0035336">
    <property type="term" value="P:long-chain fatty-acyl-CoA metabolic process"/>
    <property type="evidence" value="ECO:0007669"/>
    <property type="project" value="TreeGrafter"/>
</dbReference>
<dbReference type="InterPro" id="IPR036291">
    <property type="entry name" value="NAD(P)-bd_dom_sf"/>
</dbReference>
<dbReference type="EC" id="1.2.1.84" evidence="4"/>
<keyword evidence="4" id="KW-0560">Oxidoreductase</keyword>
<dbReference type="GO" id="GO:0005777">
    <property type="term" value="C:peroxisome"/>
    <property type="evidence" value="ECO:0007669"/>
    <property type="project" value="TreeGrafter"/>
</dbReference>
<keyword evidence="4" id="KW-0472">Membrane</keyword>
<evidence type="ECO:0000313" key="7">
    <source>
        <dbReference type="EMBL" id="GMR45027.1"/>
    </source>
</evidence>
<evidence type="ECO:0000313" key="8">
    <source>
        <dbReference type="Proteomes" id="UP001328107"/>
    </source>
</evidence>
<dbReference type="PANTHER" id="PTHR11011">
    <property type="entry name" value="MALE STERILITY PROTEIN 2-RELATED"/>
    <property type="match status" value="1"/>
</dbReference>
<keyword evidence="4" id="KW-0812">Transmembrane</keyword>
<dbReference type="InterPro" id="IPR013120">
    <property type="entry name" value="FAR_NAD-bd"/>
</dbReference>
<evidence type="ECO:0000259" key="5">
    <source>
        <dbReference type="Pfam" id="PF03015"/>
    </source>
</evidence>
<feature type="transmembrane region" description="Helical" evidence="4">
    <location>
        <begin position="476"/>
        <end position="497"/>
    </location>
</feature>